<accession>A0ABV9WE73</accession>
<gene>
    <name evidence="1" type="ORF">ACFPIJ_48140</name>
</gene>
<comment type="caution">
    <text evidence="1">The sequence shown here is derived from an EMBL/GenBank/DDBJ whole genome shotgun (WGS) entry which is preliminary data.</text>
</comment>
<name>A0ABV9WE73_9ACTN</name>
<reference evidence="2" key="1">
    <citation type="journal article" date="2019" name="Int. J. Syst. Evol. Microbiol.">
        <title>The Global Catalogue of Microorganisms (GCM) 10K type strain sequencing project: providing services to taxonomists for standard genome sequencing and annotation.</title>
        <authorList>
            <consortium name="The Broad Institute Genomics Platform"/>
            <consortium name="The Broad Institute Genome Sequencing Center for Infectious Disease"/>
            <person name="Wu L."/>
            <person name="Ma J."/>
        </authorList>
    </citation>
    <scope>NUCLEOTIDE SEQUENCE [LARGE SCALE GENOMIC DNA]</scope>
    <source>
        <strain evidence="2">CGMCC 4.7152</strain>
    </source>
</reference>
<evidence type="ECO:0000313" key="2">
    <source>
        <dbReference type="Proteomes" id="UP001595912"/>
    </source>
</evidence>
<dbReference type="RefSeq" id="WP_380126224.1">
    <property type="nucleotide sequence ID" value="NZ_JBHSIU010000083.1"/>
</dbReference>
<keyword evidence="2" id="KW-1185">Reference proteome</keyword>
<evidence type="ECO:0000313" key="1">
    <source>
        <dbReference type="EMBL" id="MFC5005583.1"/>
    </source>
</evidence>
<dbReference type="Proteomes" id="UP001595912">
    <property type="component" value="Unassembled WGS sequence"/>
</dbReference>
<protein>
    <submittedName>
        <fullName evidence="1">Uncharacterized protein</fullName>
    </submittedName>
</protein>
<dbReference type="EMBL" id="JBHSIU010000083">
    <property type="protein sequence ID" value="MFC5005583.1"/>
    <property type="molecule type" value="Genomic_DNA"/>
</dbReference>
<proteinExistence type="predicted"/>
<sequence>MGYWGTLIAVHGSRTPTALQDLDATVRSHEGAARGDGWRVYDVPDNVLGRGPDVLLGLAAASSSPVIAAYIADSDYGQVVAASPSGDRWGVWLDRGTAYAFERDHHVMNGMPHAAARRWADETIAAFGCPPAEAVRHAIGWAAEAGYTVQAGAIGQILRTARRPGLAARLRLPGTRYVFAEDAYFGLLDSLGLPRASVSNAARHLDEA</sequence>
<organism evidence="1 2">
    <name type="scientific">Dactylosporangium cerinum</name>
    <dbReference type="NCBI Taxonomy" id="1434730"/>
    <lineage>
        <taxon>Bacteria</taxon>
        <taxon>Bacillati</taxon>
        <taxon>Actinomycetota</taxon>
        <taxon>Actinomycetes</taxon>
        <taxon>Micromonosporales</taxon>
        <taxon>Micromonosporaceae</taxon>
        <taxon>Dactylosporangium</taxon>
    </lineage>
</organism>